<keyword evidence="10" id="KW-0963">Cytoplasm</keyword>
<dbReference type="GO" id="GO:0003989">
    <property type="term" value="F:acetyl-CoA carboxylase activity"/>
    <property type="evidence" value="ECO:0007669"/>
    <property type="project" value="UniProtKB-EC"/>
</dbReference>
<evidence type="ECO:0000256" key="6">
    <source>
        <dbReference type="ARBA" id="ARBA00022840"/>
    </source>
</evidence>
<reference evidence="13 14" key="1">
    <citation type="submission" date="2021-03" db="EMBL/GenBank/DDBJ databases">
        <title>Genomic Encyclopedia of Type Strains, Phase IV (KMG-IV): sequencing the most valuable type-strain genomes for metagenomic binning, comparative biology and taxonomic classification.</title>
        <authorList>
            <person name="Goeker M."/>
        </authorList>
    </citation>
    <scope>NUCLEOTIDE SEQUENCE [LARGE SCALE GENOMIC DNA]</scope>
    <source>
        <strain evidence="13 14">DSM 27563</strain>
    </source>
</reference>
<evidence type="ECO:0000256" key="4">
    <source>
        <dbReference type="ARBA" id="ARBA00022741"/>
    </source>
</evidence>
<feature type="coiled-coil region" evidence="11">
    <location>
        <begin position="260"/>
        <end position="287"/>
    </location>
</feature>
<dbReference type="PROSITE" id="PS50989">
    <property type="entry name" value="COA_CT_CTER"/>
    <property type="match status" value="1"/>
</dbReference>
<evidence type="ECO:0000256" key="2">
    <source>
        <dbReference type="ARBA" id="ARBA00022516"/>
    </source>
</evidence>
<dbReference type="Pfam" id="PF03255">
    <property type="entry name" value="ACCA"/>
    <property type="match status" value="1"/>
</dbReference>
<evidence type="ECO:0000256" key="1">
    <source>
        <dbReference type="ARBA" id="ARBA00004956"/>
    </source>
</evidence>
<evidence type="ECO:0000256" key="8">
    <source>
        <dbReference type="ARBA" id="ARBA00023160"/>
    </source>
</evidence>
<organism evidence="13 14">
    <name type="scientific">Peptoniphilus stercorisuis</name>
    <dbReference type="NCBI Taxonomy" id="1436965"/>
    <lineage>
        <taxon>Bacteria</taxon>
        <taxon>Bacillati</taxon>
        <taxon>Bacillota</taxon>
        <taxon>Tissierellia</taxon>
        <taxon>Tissierellales</taxon>
        <taxon>Peptoniphilaceae</taxon>
        <taxon>Peptoniphilus</taxon>
    </lineage>
</organism>
<comment type="function">
    <text evidence="10">Component of the acetyl coenzyme A carboxylase (ACC) complex. First, biotin carboxylase catalyzes the carboxylation of biotin on its carrier protein (BCCP) and then the CO(2) group is transferred by the carboxyltransferase to acetyl-CoA to form malonyl-CoA.</text>
</comment>
<keyword evidence="2 10" id="KW-0444">Lipid biosynthesis</keyword>
<keyword evidence="11" id="KW-0175">Coiled coil</keyword>
<dbReference type="GO" id="GO:0016740">
    <property type="term" value="F:transferase activity"/>
    <property type="evidence" value="ECO:0007669"/>
    <property type="project" value="UniProtKB-KW"/>
</dbReference>
<dbReference type="RefSeq" id="WP_210059985.1">
    <property type="nucleotide sequence ID" value="NZ_JAGGLJ010000002.1"/>
</dbReference>
<name>A0ABS4KBF6_9FIRM</name>
<keyword evidence="4 10" id="KW-0547">Nucleotide-binding</keyword>
<evidence type="ECO:0000259" key="12">
    <source>
        <dbReference type="PROSITE" id="PS50989"/>
    </source>
</evidence>
<feature type="domain" description="CoA carboxyltransferase C-terminal" evidence="12">
    <location>
        <begin position="28"/>
        <end position="276"/>
    </location>
</feature>
<protein>
    <recommendedName>
        <fullName evidence="10">Acetyl-coenzyme A carboxylase carboxyl transferase subunit alpha</fullName>
        <shortName evidence="10">ACCase subunit alpha</shortName>
        <shortName evidence="10">Acetyl-CoA carboxylase carboxyltransferase subunit alpha</shortName>
        <ecNumber evidence="10">2.1.3.15</ecNumber>
    </recommendedName>
</protein>
<keyword evidence="5 10" id="KW-0276">Fatty acid metabolism</keyword>
<dbReference type="NCBIfam" id="NF004344">
    <property type="entry name" value="PRK05724.1"/>
    <property type="match status" value="1"/>
</dbReference>
<sequence length="296" mass="34191">MIENILKDLIREEKLYKKDNRDFKIYKENKLKNEKKNLTMRDRVYLSRYENRPKARDFIKNIIKGPIYFHGDRYYSDDKAVIGGIGKINNTVVTFIGIDKGKDLEDSILKNFGMAHPEGYRKAVRLMKEAEKFNRPIITFIDTPGAYPGIGAEERGQSSAIANSIYEMTYLKVPIISVITGEGCSGGAIGLCVSDYLIMMENATYSVLSPEGFASILWKDSKKSSEAIEIMKISAKDLYDYDICDEIIEEDLALNIYDFKENFTRLKNSLLESINRLKNTEEELLLRNRREKFMRY</sequence>
<dbReference type="PANTHER" id="PTHR42853">
    <property type="entry name" value="ACETYL-COENZYME A CARBOXYLASE CARBOXYL TRANSFERASE SUBUNIT ALPHA"/>
    <property type="match status" value="1"/>
</dbReference>
<comment type="similarity">
    <text evidence="10">Belongs to the AccA family.</text>
</comment>
<keyword evidence="8 10" id="KW-0275">Fatty acid biosynthesis</keyword>
<dbReference type="PANTHER" id="PTHR42853:SF3">
    <property type="entry name" value="ACETYL-COENZYME A CARBOXYLASE CARBOXYL TRANSFERASE SUBUNIT ALPHA, CHLOROPLASTIC"/>
    <property type="match status" value="1"/>
</dbReference>
<gene>
    <name evidence="10" type="primary">accA</name>
    <name evidence="13" type="ORF">J2Z71_000191</name>
</gene>
<proteinExistence type="inferred from homology"/>
<evidence type="ECO:0000256" key="3">
    <source>
        <dbReference type="ARBA" id="ARBA00022679"/>
    </source>
</evidence>
<dbReference type="InterPro" id="IPR011763">
    <property type="entry name" value="COA_CT_C"/>
</dbReference>
<keyword evidence="6 10" id="KW-0067">ATP-binding</keyword>
<dbReference type="InterPro" id="IPR001095">
    <property type="entry name" value="Acetyl_CoA_COase_a_su"/>
</dbReference>
<evidence type="ECO:0000256" key="5">
    <source>
        <dbReference type="ARBA" id="ARBA00022832"/>
    </source>
</evidence>
<accession>A0ABS4KBF6</accession>
<keyword evidence="13" id="KW-0436">Ligase</keyword>
<evidence type="ECO:0000313" key="13">
    <source>
        <dbReference type="EMBL" id="MBP2024675.1"/>
    </source>
</evidence>
<keyword evidence="14" id="KW-1185">Reference proteome</keyword>
<dbReference type="Proteomes" id="UP001519306">
    <property type="component" value="Unassembled WGS sequence"/>
</dbReference>
<dbReference type="HAMAP" id="MF_00823">
    <property type="entry name" value="AcetylCoA_CT_alpha"/>
    <property type="match status" value="1"/>
</dbReference>
<evidence type="ECO:0000313" key="14">
    <source>
        <dbReference type="Proteomes" id="UP001519306"/>
    </source>
</evidence>
<comment type="caution">
    <text evidence="13">The sequence shown here is derived from an EMBL/GenBank/DDBJ whole genome shotgun (WGS) entry which is preliminary data.</text>
</comment>
<evidence type="ECO:0000256" key="11">
    <source>
        <dbReference type="SAM" id="Coils"/>
    </source>
</evidence>
<evidence type="ECO:0000256" key="7">
    <source>
        <dbReference type="ARBA" id="ARBA00023098"/>
    </source>
</evidence>
<dbReference type="NCBIfam" id="TIGR00513">
    <property type="entry name" value="accA"/>
    <property type="match status" value="1"/>
</dbReference>
<dbReference type="PRINTS" id="PR01069">
    <property type="entry name" value="ACCCTRFRASEA"/>
</dbReference>
<dbReference type="Gene3D" id="3.90.226.10">
    <property type="entry name" value="2-enoyl-CoA Hydratase, Chain A, domain 1"/>
    <property type="match status" value="1"/>
</dbReference>
<comment type="subcellular location">
    <subcellularLocation>
        <location evidence="10">Cytoplasm</location>
    </subcellularLocation>
</comment>
<dbReference type="SUPFAM" id="SSF52096">
    <property type="entry name" value="ClpP/crotonase"/>
    <property type="match status" value="1"/>
</dbReference>
<dbReference type="EC" id="2.1.3.15" evidence="10"/>
<comment type="catalytic activity">
    <reaction evidence="9 10">
        <text>N(6)-carboxybiotinyl-L-lysyl-[protein] + acetyl-CoA = N(6)-biotinyl-L-lysyl-[protein] + malonyl-CoA</text>
        <dbReference type="Rhea" id="RHEA:54728"/>
        <dbReference type="Rhea" id="RHEA-COMP:10505"/>
        <dbReference type="Rhea" id="RHEA-COMP:10506"/>
        <dbReference type="ChEBI" id="CHEBI:57288"/>
        <dbReference type="ChEBI" id="CHEBI:57384"/>
        <dbReference type="ChEBI" id="CHEBI:83144"/>
        <dbReference type="ChEBI" id="CHEBI:83145"/>
        <dbReference type="EC" id="2.1.3.15"/>
    </reaction>
</comment>
<keyword evidence="7 10" id="KW-0443">Lipid metabolism</keyword>
<evidence type="ECO:0000256" key="9">
    <source>
        <dbReference type="ARBA" id="ARBA00049152"/>
    </source>
</evidence>
<evidence type="ECO:0000256" key="10">
    <source>
        <dbReference type="HAMAP-Rule" id="MF_00823"/>
    </source>
</evidence>
<keyword evidence="3 10" id="KW-0808">Transferase</keyword>
<dbReference type="NCBIfam" id="NF041504">
    <property type="entry name" value="AccA_sub"/>
    <property type="match status" value="1"/>
</dbReference>
<comment type="pathway">
    <text evidence="1 10">Lipid metabolism; malonyl-CoA biosynthesis; malonyl-CoA from acetyl-CoA: step 1/1.</text>
</comment>
<dbReference type="InterPro" id="IPR029045">
    <property type="entry name" value="ClpP/crotonase-like_dom_sf"/>
</dbReference>
<comment type="subunit">
    <text evidence="10">Acetyl-CoA carboxylase is a heterohexamer composed of biotin carboxyl carrier protein (AccB), biotin carboxylase (AccC) and two subunits each of ACCase subunit alpha (AccA) and ACCase subunit beta (AccD).</text>
</comment>
<dbReference type="EMBL" id="JAGGLJ010000002">
    <property type="protein sequence ID" value="MBP2024675.1"/>
    <property type="molecule type" value="Genomic_DNA"/>
</dbReference>